<evidence type="ECO:0000313" key="2">
    <source>
        <dbReference type="EMBL" id="KAF8901863.1"/>
    </source>
</evidence>
<evidence type="ECO:0000256" key="1">
    <source>
        <dbReference type="SAM" id="MobiDB-lite"/>
    </source>
</evidence>
<accession>A0A9P5NP32</accession>
<gene>
    <name evidence="2" type="ORF">CPB84DRAFT_1746871</name>
</gene>
<feature type="compositionally biased region" description="Low complexity" evidence="1">
    <location>
        <begin position="263"/>
        <end position="278"/>
    </location>
</feature>
<dbReference type="OrthoDB" id="3222645at2759"/>
<dbReference type="Proteomes" id="UP000724874">
    <property type="component" value="Unassembled WGS sequence"/>
</dbReference>
<proteinExistence type="predicted"/>
<dbReference type="AlphaFoldDB" id="A0A9P5NP32"/>
<comment type="caution">
    <text evidence="2">The sequence shown here is derived from an EMBL/GenBank/DDBJ whole genome shotgun (WGS) entry which is preliminary data.</text>
</comment>
<protein>
    <submittedName>
        <fullName evidence="2">Uncharacterized protein</fullName>
    </submittedName>
</protein>
<feature type="compositionally biased region" description="Basic and acidic residues" evidence="1">
    <location>
        <begin position="129"/>
        <end position="147"/>
    </location>
</feature>
<dbReference type="EMBL" id="JADNYJ010000039">
    <property type="protein sequence ID" value="KAF8901863.1"/>
    <property type="molecule type" value="Genomic_DNA"/>
</dbReference>
<feature type="compositionally biased region" description="Polar residues" evidence="1">
    <location>
        <begin position="354"/>
        <end position="364"/>
    </location>
</feature>
<feature type="compositionally biased region" description="Low complexity" evidence="1">
    <location>
        <begin position="325"/>
        <end position="337"/>
    </location>
</feature>
<feature type="region of interest" description="Disordered" evidence="1">
    <location>
        <begin position="788"/>
        <end position="822"/>
    </location>
</feature>
<feature type="region of interest" description="Disordered" evidence="1">
    <location>
        <begin position="74"/>
        <end position="369"/>
    </location>
</feature>
<feature type="compositionally biased region" description="Basic and acidic residues" evidence="1">
    <location>
        <begin position="171"/>
        <end position="205"/>
    </location>
</feature>
<keyword evidence="3" id="KW-1185">Reference proteome</keyword>
<feature type="compositionally biased region" description="Low complexity" evidence="1">
    <location>
        <begin position="207"/>
        <end position="218"/>
    </location>
</feature>
<organism evidence="2 3">
    <name type="scientific">Gymnopilus junonius</name>
    <name type="common">Spectacular rustgill mushroom</name>
    <name type="synonym">Gymnopilus spectabilis subsp. junonius</name>
    <dbReference type="NCBI Taxonomy" id="109634"/>
    <lineage>
        <taxon>Eukaryota</taxon>
        <taxon>Fungi</taxon>
        <taxon>Dikarya</taxon>
        <taxon>Basidiomycota</taxon>
        <taxon>Agaricomycotina</taxon>
        <taxon>Agaricomycetes</taxon>
        <taxon>Agaricomycetidae</taxon>
        <taxon>Agaricales</taxon>
        <taxon>Agaricineae</taxon>
        <taxon>Hymenogastraceae</taxon>
        <taxon>Gymnopilus</taxon>
    </lineage>
</organism>
<name>A0A9P5NP32_GYMJU</name>
<feature type="compositionally biased region" description="Polar residues" evidence="1">
    <location>
        <begin position="84"/>
        <end position="93"/>
    </location>
</feature>
<sequence length="822" mass="91238">MNGEVTVPSLKSTSSIFTEMHQILYEEVELPPASKYSLPGRLVGGIVSRKARLLIFLNPTSICPSIRNLLAMPATNEPEREMTELSTVPQTIRGSHDARSSRSQGGSGHQSTHHRPHDDSQRQILRKPVTGDRDHGSKRSNDDREAEGNESNSRRRPAPSVPDKQSHQHTKRSDSTDRRRDRERERERSSRDPERTEQPRERPRAESVSSTSSASLSSFEYLARPGLQYQEDQDAQEKGGRTSHPSSRSSTKDDSRPPQGPEQSNTTSRQSRSQQPSSKPGDPRSSPDIAKHSSAQPSPTKGTSQPPQVPNDSRPSATMSYAKVTATAPPQTSTTTTSRDRIPGPTTEGEDAANFSSLPLNTQLPEGLEGLGIDPAEQIQALQQIEQAHVAEHVAAQQQLQQGEARDQSNILGGYSVIAGAFRNLSGALAPPRDREWQRAMNEIHHLRSELKYVKDEYRGCRHAYHEAHAERLRLRESVGGLQHELSNVYKELEETKNLSEIRGRELVGAQVFLTKADSLSVSDVCEKIMVLNEEIFQAAASLGETLTKTKRNMTEADMKKHYERSCGFVGEPMVNLLLDQARRQDPDVNMLIVQAALSVFLVGFCVTKLLPWHLNDKAIDGFLGNLYTEIRASEEQAVTGRWRALTRSKMRITSGTWRAEIVDSLKSVLVIAEWGSPSPKDQEVSFLQKLPPIFKAIEDVRIALGEKFTSADLEVNVVRTTAKFDGKWMEDAYGDGREAGGKKAKEEMVVGTTGIGLKKVVIDRERGFPLKGQEMFENVVSPKVVLESTLRESLDPPPPTRGKGRRKKVEEEVPPAGQNNN</sequence>
<reference evidence="2" key="1">
    <citation type="submission" date="2020-11" db="EMBL/GenBank/DDBJ databases">
        <authorList>
            <consortium name="DOE Joint Genome Institute"/>
            <person name="Ahrendt S."/>
            <person name="Riley R."/>
            <person name="Andreopoulos W."/>
            <person name="LaButti K."/>
            <person name="Pangilinan J."/>
            <person name="Ruiz-duenas F.J."/>
            <person name="Barrasa J.M."/>
            <person name="Sanchez-Garcia M."/>
            <person name="Camarero S."/>
            <person name="Miyauchi S."/>
            <person name="Serrano A."/>
            <person name="Linde D."/>
            <person name="Babiker R."/>
            <person name="Drula E."/>
            <person name="Ayuso-Fernandez I."/>
            <person name="Pacheco R."/>
            <person name="Padilla G."/>
            <person name="Ferreira P."/>
            <person name="Barriuso J."/>
            <person name="Kellner H."/>
            <person name="Castanera R."/>
            <person name="Alfaro M."/>
            <person name="Ramirez L."/>
            <person name="Pisabarro A.G."/>
            <person name="Kuo A."/>
            <person name="Tritt A."/>
            <person name="Lipzen A."/>
            <person name="He G."/>
            <person name="Yan M."/>
            <person name="Ng V."/>
            <person name="Cullen D."/>
            <person name="Martin F."/>
            <person name="Rosso M.-N."/>
            <person name="Henrissat B."/>
            <person name="Hibbett D."/>
            <person name="Martinez A.T."/>
            <person name="Grigoriev I.V."/>
        </authorList>
    </citation>
    <scope>NUCLEOTIDE SEQUENCE</scope>
    <source>
        <strain evidence="2">AH 44721</strain>
    </source>
</reference>
<evidence type="ECO:0000313" key="3">
    <source>
        <dbReference type="Proteomes" id="UP000724874"/>
    </source>
</evidence>
<feature type="compositionally biased region" description="Polar residues" evidence="1">
    <location>
        <begin position="293"/>
        <end position="319"/>
    </location>
</feature>